<dbReference type="AlphaFoldDB" id="A0A383B9J7"/>
<organism evidence="1">
    <name type="scientific">marine metagenome</name>
    <dbReference type="NCBI Taxonomy" id="408172"/>
    <lineage>
        <taxon>unclassified sequences</taxon>
        <taxon>metagenomes</taxon>
        <taxon>ecological metagenomes</taxon>
    </lineage>
</organism>
<reference evidence="1" key="1">
    <citation type="submission" date="2018-05" db="EMBL/GenBank/DDBJ databases">
        <authorList>
            <person name="Lanie J.A."/>
            <person name="Ng W.-L."/>
            <person name="Kazmierczak K.M."/>
            <person name="Andrzejewski T.M."/>
            <person name="Davidsen T.M."/>
            <person name="Wayne K.J."/>
            <person name="Tettelin H."/>
            <person name="Glass J.I."/>
            <person name="Rusch D."/>
            <person name="Podicherti R."/>
            <person name="Tsui H.-C.T."/>
            <person name="Winkler M.E."/>
        </authorList>
    </citation>
    <scope>NUCLEOTIDE SEQUENCE</scope>
</reference>
<accession>A0A383B9J7</accession>
<name>A0A383B9J7_9ZZZZ</name>
<gene>
    <name evidence="1" type="ORF">METZ01_LOCUS469283</name>
</gene>
<evidence type="ECO:0000313" key="1">
    <source>
        <dbReference type="EMBL" id="SVE16429.1"/>
    </source>
</evidence>
<sequence length="35" mass="4136">MRAEVMWLSVPWEILKEMLLEQAGLMDEKEKLSNS</sequence>
<protein>
    <submittedName>
        <fullName evidence="1">Uncharacterized protein</fullName>
    </submittedName>
</protein>
<feature type="non-terminal residue" evidence="1">
    <location>
        <position position="35"/>
    </location>
</feature>
<dbReference type="EMBL" id="UINC01198464">
    <property type="protein sequence ID" value="SVE16429.1"/>
    <property type="molecule type" value="Genomic_DNA"/>
</dbReference>
<proteinExistence type="predicted"/>